<gene>
    <name evidence="7" type="ORF">GUJ93_ZPchr0002g25927</name>
</gene>
<keyword evidence="8" id="KW-1185">Reference proteome</keyword>
<dbReference type="GO" id="GO:0046872">
    <property type="term" value="F:metal ion binding"/>
    <property type="evidence" value="ECO:0007669"/>
    <property type="project" value="UniProtKB-KW"/>
</dbReference>
<keyword evidence="2" id="KW-0186">Copper</keyword>
<evidence type="ECO:0000256" key="4">
    <source>
        <dbReference type="ARBA" id="ARBA00082491"/>
    </source>
</evidence>
<evidence type="ECO:0000256" key="3">
    <source>
        <dbReference type="ARBA" id="ARBA00023157"/>
    </source>
</evidence>
<reference evidence="7" key="2">
    <citation type="submission" date="2021-02" db="EMBL/GenBank/DDBJ databases">
        <authorList>
            <person name="Kimball J.A."/>
            <person name="Haas M.W."/>
            <person name="Macchietto M."/>
            <person name="Kono T."/>
            <person name="Duquette J."/>
            <person name="Shao M."/>
        </authorList>
    </citation>
    <scope>NUCLEOTIDE SEQUENCE</scope>
    <source>
        <tissue evidence="7">Fresh leaf tissue</tissue>
    </source>
</reference>
<dbReference type="InterPro" id="IPR003245">
    <property type="entry name" value="Phytocyanin_dom"/>
</dbReference>
<keyword evidence="3" id="KW-1015">Disulfide bond</keyword>
<dbReference type="Proteomes" id="UP000729402">
    <property type="component" value="Unassembled WGS sequence"/>
</dbReference>
<dbReference type="EMBL" id="JAAALK010000287">
    <property type="protein sequence ID" value="KAG8058631.1"/>
    <property type="molecule type" value="Genomic_DNA"/>
</dbReference>
<evidence type="ECO:0000256" key="2">
    <source>
        <dbReference type="ARBA" id="ARBA00023008"/>
    </source>
</evidence>
<sequence length="129" mass="13348">MATARRSSLCNAAVLLGLVVLAVCCTEVLVAGATQWTVGDSRGWTFNVAGWENGKAFAAGDVLVFNYGKSAHNVVHVDKAGYDACSAGAGARSFSSGNDRITHSRGKAFFICSFAGHCASGMKIAVTVK</sequence>
<evidence type="ECO:0000259" key="6">
    <source>
        <dbReference type="PROSITE" id="PS51485"/>
    </source>
</evidence>
<dbReference type="OrthoDB" id="1934652at2759"/>
<keyword evidence="1" id="KW-0479">Metal-binding</keyword>
<feature type="chain" id="PRO_5035309190" description="Plantacyanin" evidence="5">
    <location>
        <begin position="25"/>
        <end position="129"/>
    </location>
</feature>
<dbReference type="Pfam" id="PF02298">
    <property type="entry name" value="Cu_bind_like"/>
    <property type="match status" value="1"/>
</dbReference>
<dbReference type="PROSITE" id="PS51485">
    <property type="entry name" value="PHYTOCYANIN"/>
    <property type="match status" value="1"/>
</dbReference>
<evidence type="ECO:0000256" key="5">
    <source>
        <dbReference type="SAM" id="SignalP"/>
    </source>
</evidence>
<dbReference type="CDD" id="cd11013">
    <property type="entry name" value="Plantacyanin"/>
    <property type="match status" value="1"/>
</dbReference>
<dbReference type="InterPro" id="IPR041844">
    <property type="entry name" value="Plantacyanin"/>
</dbReference>
<dbReference type="PANTHER" id="PTHR33021:SF424">
    <property type="entry name" value="BASIC BLUE PROTEIN"/>
    <property type="match status" value="1"/>
</dbReference>
<comment type="caution">
    <text evidence="7">The sequence shown here is derived from an EMBL/GenBank/DDBJ whole genome shotgun (WGS) entry which is preliminary data.</text>
</comment>
<reference evidence="7" key="1">
    <citation type="journal article" date="2021" name="bioRxiv">
        <title>Whole Genome Assembly and Annotation of Northern Wild Rice, Zizania palustris L., Supports a Whole Genome Duplication in the Zizania Genus.</title>
        <authorList>
            <person name="Haas M."/>
            <person name="Kono T."/>
            <person name="Macchietto M."/>
            <person name="Millas R."/>
            <person name="McGilp L."/>
            <person name="Shao M."/>
            <person name="Duquette J."/>
            <person name="Hirsch C.N."/>
            <person name="Kimball J."/>
        </authorList>
    </citation>
    <scope>NUCLEOTIDE SEQUENCE</scope>
    <source>
        <tissue evidence="7">Fresh leaf tissue</tissue>
    </source>
</reference>
<evidence type="ECO:0000313" key="7">
    <source>
        <dbReference type="EMBL" id="KAG8058631.1"/>
    </source>
</evidence>
<accession>A0A8J5RQH9</accession>
<feature type="signal peptide" evidence="5">
    <location>
        <begin position="1"/>
        <end position="24"/>
    </location>
</feature>
<dbReference type="PANTHER" id="PTHR33021">
    <property type="entry name" value="BLUE COPPER PROTEIN"/>
    <property type="match status" value="1"/>
</dbReference>
<feature type="domain" description="Phytocyanin" evidence="6">
    <location>
        <begin position="34"/>
        <end position="129"/>
    </location>
</feature>
<evidence type="ECO:0000256" key="1">
    <source>
        <dbReference type="ARBA" id="ARBA00022723"/>
    </source>
</evidence>
<keyword evidence="5" id="KW-0732">Signal</keyword>
<dbReference type="AlphaFoldDB" id="A0A8J5RQH9"/>
<dbReference type="GO" id="GO:0005886">
    <property type="term" value="C:plasma membrane"/>
    <property type="evidence" value="ECO:0007669"/>
    <property type="project" value="TreeGrafter"/>
</dbReference>
<dbReference type="InterPro" id="IPR039391">
    <property type="entry name" value="Phytocyanin-like"/>
</dbReference>
<organism evidence="7 8">
    <name type="scientific">Zizania palustris</name>
    <name type="common">Northern wild rice</name>
    <dbReference type="NCBI Taxonomy" id="103762"/>
    <lineage>
        <taxon>Eukaryota</taxon>
        <taxon>Viridiplantae</taxon>
        <taxon>Streptophyta</taxon>
        <taxon>Embryophyta</taxon>
        <taxon>Tracheophyta</taxon>
        <taxon>Spermatophyta</taxon>
        <taxon>Magnoliopsida</taxon>
        <taxon>Liliopsida</taxon>
        <taxon>Poales</taxon>
        <taxon>Poaceae</taxon>
        <taxon>BOP clade</taxon>
        <taxon>Oryzoideae</taxon>
        <taxon>Oryzeae</taxon>
        <taxon>Zizaniinae</taxon>
        <taxon>Zizania</taxon>
    </lineage>
</organism>
<evidence type="ECO:0000313" key="8">
    <source>
        <dbReference type="Proteomes" id="UP000729402"/>
    </source>
</evidence>
<name>A0A8J5RQH9_ZIZPA</name>
<protein>
    <recommendedName>
        <fullName evidence="4">Plantacyanin</fullName>
    </recommendedName>
</protein>
<proteinExistence type="predicted"/>
<dbReference type="GO" id="GO:0009055">
    <property type="term" value="F:electron transfer activity"/>
    <property type="evidence" value="ECO:0007669"/>
    <property type="project" value="InterPro"/>
</dbReference>
<dbReference type="FunFam" id="2.60.40.420:FF:000013">
    <property type="entry name" value="basic blue protein-like"/>
    <property type="match status" value="1"/>
</dbReference>